<dbReference type="InterPro" id="IPR000600">
    <property type="entry name" value="ROK"/>
</dbReference>
<dbReference type="Pfam" id="PF00480">
    <property type="entry name" value="ROK"/>
    <property type="match status" value="1"/>
</dbReference>
<keyword evidence="4" id="KW-1185">Reference proteome</keyword>
<accession>A0ABW1JNB0</accession>
<feature type="domain" description="HTH cro/C1-type" evidence="2">
    <location>
        <begin position="34"/>
        <end position="66"/>
    </location>
</feature>
<comment type="caution">
    <text evidence="3">The sequence shown here is derived from an EMBL/GenBank/DDBJ whole genome shotgun (WGS) entry which is preliminary data.</text>
</comment>
<dbReference type="InterPro" id="IPR055767">
    <property type="entry name" value="DUF7343"/>
</dbReference>
<dbReference type="PANTHER" id="PTHR18964">
    <property type="entry name" value="ROK (REPRESSOR, ORF, KINASE) FAMILY"/>
    <property type="match status" value="1"/>
</dbReference>
<dbReference type="InterPro" id="IPR001387">
    <property type="entry name" value="Cro/C1-type_HTH"/>
</dbReference>
<dbReference type="Gene3D" id="1.10.10.10">
    <property type="entry name" value="Winged helix-like DNA-binding domain superfamily/Winged helix DNA-binding domain"/>
    <property type="match status" value="1"/>
</dbReference>
<gene>
    <name evidence="3" type="ORF">ACFP3H_04910</name>
</gene>
<dbReference type="SUPFAM" id="SSF53067">
    <property type="entry name" value="Actin-like ATPase domain"/>
    <property type="match status" value="1"/>
</dbReference>
<dbReference type="Gene3D" id="3.30.420.40">
    <property type="match status" value="2"/>
</dbReference>
<evidence type="ECO:0000313" key="3">
    <source>
        <dbReference type="EMBL" id="MFC6010381.1"/>
    </source>
</evidence>
<comment type="similarity">
    <text evidence="1">Belongs to the ROK (NagC/XylR) family.</text>
</comment>
<organism evidence="3 4">
    <name type="scientific">Nocardia lasii</name>
    <dbReference type="NCBI Taxonomy" id="1616107"/>
    <lineage>
        <taxon>Bacteria</taxon>
        <taxon>Bacillati</taxon>
        <taxon>Actinomycetota</taxon>
        <taxon>Actinomycetes</taxon>
        <taxon>Mycobacteriales</taxon>
        <taxon>Nocardiaceae</taxon>
        <taxon>Nocardia</taxon>
    </lineage>
</organism>
<sequence length="391" mass="39949">MSGRGARRPGSPTALRDQNRARVVAELRRQGQATQAELARATGLAPATISNIVRDLAEVGSLVIEKRSGKRNCVRLAGGSGFVVGLDHGHRHLTVGVSDLSHRVVARTRTELPVGVSAAQSMAHARRLLDAALAQAGVERAAVVGAAMGLPAPIDRTTGRVGSPSILPGWVGVDASALADAALELPVGVVVDNDANLGALAEHQWGAGVGTTDMVYLKLSDGVGAGLIVDGRLYSGVAGTAGEIGHTTVEEFGAVCRCGNRGCLETLVSARSVVSLLAPTAGELTIEEVVGRALAGDRAFARVLDDVGRQVGAAVAGLCSILNPELLVLGGELAQAERILIPAIGQVVDRCGVPSAAAALRIRPAVLGARTHLLGAIARAIDNADRSVFIS</sequence>
<dbReference type="PROSITE" id="PS01125">
    <property type="entry name" value="ROK"/>
    <property type="match status" value="1"/>
</dbReference>
<name>A0ABW1JNB0_9NOCA</name>
<evidence type="ECO:0000256" key="1">
    <source>
        <dbReference type="ARBA" id="ARBA00006479"/>
    </source>
</evidence>
<evidence type="ECO:0000313" key="4">
    <source>
        <dbReference type="Proteomes" id="UP001596223"/>
    </source>
</evidence>
<dbReference type="InterPro" id="IPR043129">
    <property type="entry name" value="ATPase_NBD"/>
</dbReference>
<dbReference type="Pfam" id="PF24034">
    <property type="entry name" value="DUF7343"/>
    <property type="match status" value="1"/>
</dbReference>
<dbReference type="InterPro" id="IPR011991">
    <property type="entry name" value="ArsR-like_HTH"/>
</dbReference>
<dbReference type="PANTHER" id="PTHR18964:SF173">
    <property type="entry name" value="GLUCOKINASE"/>
    <property type="match status" value="1"/>
</dbReference>
<evidence type="ECO:0000259" key="2">
    <source>
        <dbReference type="PROSITE" id="PS50943"/>
    </source>
</evidence>
<dbReference type="SUPFAM" id="SSF46785">
    <property type="entry name" value="Winged helix' DNA-binding domain"/>
    <property type="match status" value="1"/>
</dbReference>
<dbReference type="InterPro" id="IPR036390">
    <property type="entry name" value="WH_DNA-bd_sf"/>
</dbReference>
<dbReference type="InterPro" id="IPR036388">
    <property type="entry name" value="WH-like_DNA-bd_sf"/>
</dbReference>
<dbReference type="PROSITE" id="PS50943">
    <property type="entry name" value="HTH_CROC1"/>
    <property type="match status" value="1"/>
</dbReference>
<dbReference type="InterPro" id="IPR049874">
    <property type="entry name" value="ROK_cs"/>
</dbReference>
<dbReference type="EMBL" id="JBHSQN010000002">
    <property type="protein sequence ID" value="MFC6010381.1"/>
    <property type="molecule type" value="Genomic_DNA"/>
</dbReference>
<dbReference type="Proteomes" id="UP001596223">
    <property type="component" value="Unassembled WGS sequence"/>
</dbReference>
<proteinExistence type="inferred from homology"/>
<dbReference type="CDD" id="cd00090">
    <property type="entry name" value="HTH_ARSR"/>
    <property type="match status" value="1"/>
</dbReference>
<reference evidence="4" key="1">
    <citation type="journal article" date="2019" name="Int. J. Syst. Evol. Microbiol.">
        <title>The Global Catalogue of Microorganisms (GCM) 10K type strain sequencing project: providing services to taxonomists for standard genome sequencing and annotation.</title>
        <authorList>
            <consortium name="The Broad Institute Genomics Platform"/>
            <consortium name="The Broad Institute Genome Sequencing Center for Infectious Disease"/>
            <person name="Wu L."/>
            <person name="Ma J."/>
        </authorList>
    </citation>
    <scope>NUCLEOTIDE SEQUENCE [LARGE SCALE GENOMIC DNA]</scope>
    <source>
        <strain evidence="4">CCUG 36956</strain>
    </source>
</reference>
<dbReference type="RefSeq" id="WP_378600219.1">
    <property type="nucleotide sequence ID" value="NZ_JBHSQN010000002.1"/>
</dbReference>
<protein>
    <submittedName>
        <fullName evidence="3">ROK family protein</fullName>
    </submittedName>
</protein>